<name>A0A1H6TYR9_9BACT</name>
<evidence type="ECO:0000256" key="1">
    <source>
        <dbReference type="SAM" id="Phobius"/>
    </source>
</evidence>
<evidence type="ECO:0008006" key="4">
    <source>
        <dbReference type="Google" id="ProtNLM"/>
    </source>
</evidence>
<keyword evidence="3" id="KW-1185">Reference proteome</keyword>
<proteinExistence type="predicted"/>
<keyword evidence="1" id="KW-1133">Transmembrane helix</keyword>
<feature type="transmembrane region" description="Helical" evidence="1">
    <location>
        <begin position="55"/>
        <end position="79"/>
    </location>
</feature>
<keyword evidence="1" id="KW-0472">Membrane</keyword>
<keyword evidence="1" id="KW-0812">Transmembrane</keyword>
<accession>A0A1H6TYR9</accession>
<dbReference type="AlphaFoldDB" id="A0A1H6TYR9"/>
<dbReference type="OrthoDB" id="825516at2"/>
<organism evidence="2 3">
    <name type="scientific">Dyadobacter koreensis</name>
    <dbReference type="NCBI Taxonomy" id="408657"/>
    <lineage>
        <taxon>Bacteria</taxon>
        <taxon>Pseudomonadati</taxon>
        <taxon>Bacteroidota</taxon>
        <taxon>Cytophagia</taxon>
        <taxon>Cytophagales</taxon>
        <taxon>Spirosomataceae</taxon>
        <taxon>Dyadobacter</taxon>
    </lineage>
</organism>
<gene>
    <name evidence="2" type="ORF">SAMN04487995_2490</name>
</gene>
<dbReference type="Proteomes" id="UP000199532">
    <property type="component" value="Unassembled WGS sequence"/>
</dbReference>
<evidence type="ECO:0000313" key="3">
    <source>
        <dbReference type="Proteomes" id="UP000199532"/>
    </source>
</evidence>
<sequence length="117" mass="13817">MFNVTVKAEFIFLAPPFIKLVWFLFVQTSYTLQEFQYFYPLSALNIFQANTLEPWLIYPLQVLNIFEIIYWVVLAYLLTKELPELDMNRSMTVVMASYGTGLVIWVAFVMFLTLTYT</sequence>
<protein>
    <recommendedName>
        <fullName evidence="4">Yip1 domain-containing protein</fullName>
    </recommendedName>
</protein>
<reference evidence="2 3" key="1">
    <citation type="submission" date="2016-10" db="EMBL/GenBank/DDBJ databases">
        <authorList>
            <person name="de Groot N.N."/>
        </authorList>
    </citation>
    <scope>NUCLEOTIDE SEQUENCE [LARGE SCALE GENOMIC DNA]</scope>
    <source>
        <strain evidence="2 3">DSM 19938</strain>
    </source>
</reference>
<dbReference type="RefSeq" id="WP_090335447.1">
    <property type="nucleotide sequence ID" value="NZ_FNXY01000003.1"/>
</dbReference>
<dbReference type="EMBL" id="FNXY01000003">
    <property type="protein sequence ID" value="SEI85179.1"/>
    <property type="molecule type" value="Genomic_DNA"/>
</dbReference>
<feature type="transmembrane region" description="Helical" evidence="1">
    <location>
        <begin position="12"/>
        <end position="32"/>
    </location>
</feature>
<evidence type="ECO:0000313" key="2">
    <source>
        <dbReference type="EMBL" id="SEI85179.1"/>
    </source>
</evidence>
<feature type="transmembrane region" description="Helical" evidence="1">
    <location>
        <begin position="91"/>
        <end position="114"/>
    </location>
</feature>
<dbReference type="STRING" id="408657.SAMN04487995_2490"/>